<proteinExistence type="predicted"/>
<evidence type="ECO:0000313" key="2">
    <source>
        <dbReference type="EMBL" id="MBB5832559.1"/>
    </source>
</evidence>
<protein>
    <submittedName>
        <fullName evidence="2">Phage gpG-like protein</fullName>
    </submittedName>
</protein>
<keyword evidence="3" id="KW-1185">Reference proteome</keyword>
<comment type="caution">
    <text evidence="2">The sequence shown here is derived from an EMBL/GenBank/DDBJ whole genome shotgun (WGS) entry which is preliminary data.</text>
</comment>
<gene>
    <name evidence="2" type="ORF">HNR70_002372</name>
</gene>
<evidence type="ECO:0000256" key="1">
    <source>
        <dbReference type="SAM" id="Phobius"/>
    </source>
</evidence>
<keyword evidence="1" id="KW-0472">Membrane</keyword>
<dbReference type="RefSeq" id="WP_184325865.1">
    <property type="nucleotide sequence ID" value="NZ_JACHLZ010000001.1"/>
</dbReference>
<sequence length="95" mass="9724">MEASPPTWIGLLLAAGAVTALGASLRRLSHRPDWSPRHVAAAGLGLMLGRGLLAFTITPLAGHVDQAAKVGHNAVLLAVVLLAGAVALGPDHRDR</sequence>
<dbReference type="AlphaFoldDB" id="A0A841ABG8"/>
<feature type="transmembrane region" description="Helical" evidence="1">
    <location>
        <begin position="70"/>
        <end position="89"/>
    </location>
</feature>
<accession>A0A841ABG8</accession>
<name>A0A841ABG8_9MICO</name>
<organism evidence="2 3">
    <name type="scientific">Brachybacterium aquaticum</name>
    <dbReference type="NCBI Taxonomy" id="1432564"/>
    <lineage>
        <taxon>Bacteria</taxon>
        <taxon>Bacillati</taxon>
        <taxon>Actinomycetota</taxon>
        <taxon>Actinomycetes</taxon>
        <taxon>Micrococcales</taxon>
        <taxon>Dermabacteraceae</taxon>
        <taxon>Brachybacterium</taxon>
    </lineage>
</organism>
<feature type="transmembrane region" description="Helical" evidence="1">
    <location>
        <begin position="38"/>
        <end position="58"/>
    </location>
</feature>
<keyword evidence="1" id="KW-0812">Transmembrane</keyword>
<dbReference type="Proteomes" id="UP000588158">
    <property type="component" value="Unassembled WGS sequence"/>
</dbReference>
<keyword evidence="1" id="KW-1133">Transmembrane helix</keyword>
<feature type="transmembrane region" description="Helical" evidence="1">
    <location>
        <begin position="6"/>
        <end position="26"/>
    </location>
</feature>
<evidence type="ECO:0000313" key="3">
    <source>
        <dbReference type="Proteomes" id="UP000588158"/>
    </source>
</evidence>
<reference evidence="2 3" key="1">
    <citation type="submission" date="2020-08" db="EMBL/GenBank/DDBJ databases">
        <title>Sequencing the genomes of 1000 actinobacteria strains.</title>
        <authorList>
            <person name="Klenk H.-P."/>
        </authorList>
    </citation>
    <scope>NUCLEOTIDE SEQUENCE [LARGE SCALE GENOMIC DNA]</scope>
    <source>
        <strain evidence="2 3">DSM 28796</strain>
    </source>
</reference>
<dbReference type="EMBL" id="JACHLZ010000001">
    <property type="protein sequence ID" value="MBB5832559.1"/>
    <property type="molecule type" value="Genomic_DNA"/>
</dbReference>